<dbReference type="InterPro" id="IPR036322">
    <property type="entry name" value="WD40_repeat_dom_sf"/>
</dbReference>
<evidence type="ECO:0000259" key="4">
    <source>
        <dbReference type="PROSITE" id="PS50010"/>
    </source>
</evidence>
<dbReference type="Proteomes" id="UP000549394">
    <property type="component" value="Unassembled WGS sequence"/>
</dbReference>
<dbReference type="PANTHER" id="PTHR12877">
    <property type="entry name" value="RHO GUANINE NUCLEOTIDE EXCHANGE FACTOR"/>
    <property type="match status" value="1"/>
</dbReference>
<protein>
    <submittedName>
        <fullName evidence="5">DgyrCDS6679</fullName>
    </submittedName>
</protein>
<keyword evidence="6" id="KW-1185">Reference proteome</keyword>
<dbReference type="SUPFAM" id="SSF50729">
    <property type="entry name" value="PH domain-like"/>
    <property type="match status" value="1"/>
</dbReference>
<accession>A0A7I8VQB0</accession>
<keyword evidence="2" id="KW-0344">Guanine-nucleotide releasing factor</keyword>
<name>A0A7I8VQB0_9ANNE</name>
<dbReference type="OrthoDB" id="28697at2759"/>
<dbReference type="AlphaFoldDB" id="A0A7I8VQB0"/>
<dbReference type="Pfam" id="PF19057">
    <property type="entry name" value="PH_19"/>
    <property type="match status" value="1"/>
</dbReference>
<feature type="compositionally biased region" description="Acidic residues" evidence="3">
    <location>
        <begin position="799"/>
        <end position="814"/>
    </location>
</feature>
<evidence type="ECO:0000256" key="1">
    <source>
        <dbReference type="ARBA" id="ARBA00022553"/>
    </source>
</evidence>
<keyword evidence="1" id="KW-0597">Phosphoprotein</keyword>
<dbReference type="GO" id="GO:0030036">
    <property type="term" value="P:actin cytoskeleton organization"/>
    <property type="evidence" value="ECO:0007669"/>
    <property type="project" value="TreeGrafter"/>
</dbReference>
<dbReference type="EMBL" id="CAJFCJ010000007">
    <property type="protein sequence ID" value="CAD5117935.1"/>
    <property type="molecule type" value="Genomic_DNA"/>
</dbReference>
<dbReference type="InterPro" id="IPR039919">
    <property type="entry name" value="ARHGEF10/ARHGEF17"/>
</dbReference>
<dbReference type="GO" id="GO:0005085">
    <property type="term" value="F:guanyl-nucleotide exchange factor activity"/>
    <property type="evidence" value="ECO:0007669"/>
    <property type="project" value="UniProtKB-KW"/>
</dbReference>
<evidence type="ECO:0000313" key="6">
    <source>
        <dbReference type="Proteomes" id="UP000549394"/>
    </source>
</evidence>
<dbReference type="InterPro" id="IPR011993">
    <property type="entry name" value="PH-like_dom_sf"/>
</dbReference>
<dbReference type="SUPFAM" id="SSF48065">
    <property type="entry name" value="DBL homology domain (DH-domain)"/>
    <property type="match status" value="1"/>
</dbReference>
<dbReference type="CDD" id="cd00160">
    <property type="entry name" value="RhoGEF"/>
    <property type="match status" value="1"/>
</dbReference>
<dbReference type="GO" id="GO:0005737">
    <property type="term" value="C:cytoplasm"/>
    <property type="evidence" value="ECO:0007669"/>
    <property type="project" value="UniProtKB-ARBA"/>
</dbReference>
<comment type="caution">
    <text evidence="5">The sequence shown here is derived from an EMBL/GenBank/DDBJ whole genome shotgun (WGS) entry which is preliminary data.</text>
</comment>
<evidence type="ECO:0000313" key="5">
    <source>
        <dbReference type="EMBL" id="CAD5117935.1"/>
    </source>
</evidence>
<dbReference type="Pfam" id="PF00621">
    <property type="entry name" value="RhoGEF"/>
    <property type="match status" value="1"/>
</dbReference>
<feature type="domain" description="DH" evidence="4">
    <location>
        <begin position="1"/>
        <end position="164"/>
    </location>
</feature>
<feature type="compositionally biased region" description="Low complexity" evidence="3">
    <location>
        <begin position="926"/>
        <end position="950"/>
    </location>
</feature>
<dbReference type="PANTHER" id="PTHR12877:SF7">
    <property type="entry name" value="RHO GUANINE NUCLEOTIDE EXCHANGE FACTOR 10-LIKE PROTEIN"/>
    <property type="match status" value="1"/>
</dbReference>
<dbReference type="FunFam" id="1.20.900.10:FF:000003">
    <property type="entry name" value="Rho guanine nucleotide exchange factor 10 like"/>
    <property type="match status" value="1"/>
</dbReference>
<evidence type="ECO:0000256" key="3">
    <source>
        <dbReference type="SAM" id="MobiDB-lite"/>
    </source>
</evidence>
<dbReference type="SUPFAM" id="SSF50978">
    <property type="entry name" value="WD40 repeat-like"/>
    <property type="match status" value="1"/>
</dbReference>
<dbReference type="Gene3D" id="2.30.29.30">
    <property type="entry name" value="Pleckstrin-homology domain (PH domain)/Phosphotyrosine-binding domain (PTB)"/>
    <property type="match status" value="1"/>
</dbReference>
<dbReference type="GO" id="GO:0051496">
    <property type="term" value="P:positive regulation of stress fiber assembly"/>
    <property type="evidence" value="ECO:0007669"/>
    <property type="project" value="TreeGrafter"/>
</dbReference>
<dbReference type="Gene3D" id="1.20.900.10">
    <property type="entry name" value="Dbl homology (DH) domain"/>
    <property type="match status" value="1"/>
</dbReference>
<evidence type="ECO:0000256" key="2">
    <source>
        <dbReference type="ARBA" id="ARBA00022658"/>
    </source>
</evidence>
<feature type="region of interest" description="Disordered" evidence="3">
    <location>
        <begin position="920"/>
        <end position="952"/>
    </location>
</feature>
<reference evidence="5 6" key="1">
    <citation type="submission" date="2020-08" db="EMBL/GenBank/DDBJ databases">
        <authorList>
            <person name="Hejnol A."/>
        </authorList>
    </citation>
    <scope>NUCLEOTIDE SEQUENCE [LARGE SCALE GENOMIC DNA]</scope>
</reference>
<dbReference type="InterPro" id="IPR000219">
    <property type="entry name" value="DH_dom"/>
</dbReference>
<dbReference type="SMART" id="SM00325">
    <property type="entry name" value="RhoGEF"/>
    <property type="match status" value="1"/>
</dbReference>
<dbReference type="InterPro" id="IPR035899">
    <property type="entry name" value="DBL_dom_sf"/>
</dbReference>
<organism evidence="5 6">
    <name type="scientific">Dimorphilus gyrociliatus</name>
    <dbReference type="NCBI Taxonomy" id="2664684"/>
    <lineage>
        <taxon>Eukaryota</taxon>
        <taxon>Metazoa</taxon>
        <taxon>Spiralia</taxon>
        <taxon>Lophotrochozoa</taxon>
        <taxon>Annelida</taxon>
        <taxon>Polychaeta</taxon>
        <taxon>Polychaeta incertae sedis</taxon>
        <taxon>Dinophilidae</taxon>
        <taxon>Dimorphilus</taxon>
    </lineage>
</organism>
<feature type="region of interest" description="Disordered" evidence="3">
    <location>
        <begin position="791"/>
        <end position="818"/>
    </location>
</feature>
<gene>
    <name evidence="5" type="ORF">DGYR_LOCUS6396</name>
</gene>
<dbReference type="PROSITE" id="PS50010">
    <property type="entry name" value="DH_2"/>
    <property type="match status" value="1"/>
</dbReference>
<dbReference type="Pfam" id="PF19056">
    <property type="entry name" value="WD40_2"/>
    <property type="match status" value="1"/>
</dbReference>
<proteinExistence type="predicted"/>
<sequence>MDYQQSLANAKPPILTESEIDSIFLCIPQIHRIHEMFQIELSNATQSWDIDERIGDVFTGAFNKALVFEIYSKFVNNYTTACETTKKLIARKPIFAEFLQQKQASSPDRLALTGLLIKPIQRFPQFILLLQDLLKSTPSDHQDRISLQRALSDLENLTHKLNETKRESENRYLIKSVLWRCDGKPTNFPKVDNGERYFIRQDDVYIIEYGENGEYQKKPRRIFLMNDQLLCVSVATKQGDNGSVVEKYKYKWILPIHEIDVIEASVPIAYKLKAAHGRLSLVSSKEDGYTTYSKDLDNLLHDLPLIEEITNLVSQLRLDHEGLSKELMRNITKSLQTSIQLKNDVNKCILQFCASTKTGGKGEIYTIQVESDETKQGWLLDLQSAKLSLDPRNKPGWVVPENEQQFVFKLPLFIKPLLCDISILNTRLTCSVSVILPSRNDPKLGHEHLWVCSRSEKDTDPGHVTIISFHTTPPHIVEAFQASEAAILCAESVTGYGDKKLNEDLDEDETILSEDSVWMGLVDKTVIVLKVNDLERKDSYYKFSIPNTPICLKFFNSTMFIGMVDGNIGILHRNIDGVWNNKNMSLLKLGDSAVNDLHLCNSYLWCCSGKLLSRLSVTAKLVNDSFQYKIHRADFDLASENKLKDCEESIKCVVNAGAGILVSYENSAVIKLYHRETFEYLQDINVASAIQTVAKDKKDPISAIHITSLSAAKGVLWIGTSVGYVLTLPLPRLQGVPQIHGRPNVSLHCQNSPIEFLITVSCSSIRIEEGDRIPSIFVEALERSPKKLKSLEIDREEKEGEEGEEGGEGEEGEGDNLKVRSDSLSSLKDDDDDDCFDEDKPRWNSLTDLDSVELIYGHLCHDNYIQTASSVLKNTMPREAQGLRFGRKLSRRFKKHENLIKKVRGGQGKKINDLRLSLEKGLNRNPSSSTSPTSPKSPTSPTSPKIPTSSERNQIQMVNKSLIVASGGQGHRHIGQENLVKKSKIRQDDVCLLLWQCRI</sequence>